<evidence type="ECO:0000256" key="1">
    <source>
        <dbReference type="SAM" id="MobiDB-lite"/>
    </source>
</evidence>
<feature type="compositionally biased region" description="Pro residues" evidence="1">
    <location>
        <begin position="123"/>
        <end position="146"/>
    </location>
</feature>
<feature type="region of interest" description="Disordered" evidence="1">
    <location>
        <begin position="123"/>
        <end position="177"/>
    </location>
</feature>
<comment type="caution">
    <text evidence="2">The sequence shown here is derived from an EMBL/GenBank/DDBJ whole genome shotgun (WGS) entry which is preliminary data.</text>
</comment>
<name>A0AAD4LMQ9_9AGAM</name>
<feature type="compositionally biased region" description="Low complexity" evidence="1">
    <location>
        <begin position="149"/>
        <end position="177"/>
    </location>
</feature>
<protein>
    <submittedName>
        <fullName evidence="2">Uncharacterized protein</fullName>
    </submittedName>
</protein>
<dbReference type="EMBL" id="JAKELL010000009">
    <property type="protein sequence ID" value="KAH8996385.1"/>
    <property type="molecule type" value="Genomic_DNA"/>
</dbReference>
<keyword evidence="3" id="KW-1185">Reference proteome</keyword>
<proteinExistence type="predicted"/>
<evidence type="ECO:0000313" key="2">
    <source>
        <dbReference type="EMBL" id="KAH8996385.1"/>
    </source>
</evidence>
<evidence type="ECO:0000313" key="3">
    <source>
        <dbReference type="Proteomes" id="UP001201163"/>
    </source>
</evidence>
<gene>
    <name evidence="2" type="ORF">EDB92DRAFT_1942785</name>
</gene>
<accession>A0AAD4LMQ9</accession>
<organism evidence="2 3">
    <name type="scientific">Lactarius akahatsu</name>
    <dbReference type="NCBI Taxonomy" id="416441"/>
    <lineage>
        <taxon>Eukaryota</taxon>
        <taxon>Fungi</taxon>
        <taxon>Dikarya</taxon>
        <taxon>Basidiomycota</taxon>
        <taxon>Agaricomycotina</taxon>
        <taxon>Agaricomycetes</taxon>
        <taxon>Russulales</taxon>
        <taxon>Russulaceae</taxon>
        <taxon>Lactarius</taxon>
    </lineage>
</organism>
<sequence length="388" mass="41606">MALPHTTTISAMSSCASSPMKDNNNNPLFAAFSVLKYHLSSIISSPPATHDTVHDFLLTPTPKFPLGIPHALGLHISNQPLHHKKNVWWNITLHEALTSQAELIRALAAEVCGLTAIVNKHLPPPGTTLPAPPPAKQPSAQPPPKLPKTKPSTPTPKAQTPVKGPTKPSTPTPSFTSITKSLARPSLILSPTPSSSPPTVVRKTLLEICTYLNDILANLFPGSSLSTARWMKNNNLVLVAGPDTELHHLQKASVALTRAMSHFIATNPTTPIPITTHENVCWSCLLIHNIPTGASSTCGAYSPTECQDTLACNNPAYRALKLTRLPSWVKRPDSYAASSSSSLVVSFEDPTGGILQSLLSHHTLYTFRQAGDLHPWKQKPCASASPTT</sequence>
<dbReference type="Proteomes" id="UP001201163">
    <property type="component" value="Unassembled WGS sequence"/>
</dbReference>
<dbReference type="AlphaFoldDB" id="A0AAD4LMQ9"/>
<reference evidence="2" key="1">
    <citation type="submission" date="2022-01" db="EMBL/GenBank/DDBJ databases">
        <title>Comparative genomics reveals a dynamic genome evolution in the ectomycorrhizal milk-cap (Lactarius) mushrooms.</title>
        <authorList>
            <consortium name="DOE Joint Genome Institute"/>
            <person name="Lebreton A."/>
            <person name="Tang N."/>
            <person name="Kuo A."/>
            <person name="LaButti K."/>
            <person name="Drula E."/>
            <person name="Barry K."/>
            <person name="Clum A."/>
            <person name="Lipzen A."/>
            <person name="Mousain D."/>
            <person name="Ng V."/>
            <person name="Wang R."/>
            <person name="Wang X."/>
            <person name="Dai Y."/>
            <person name="Henrissat B."/>
            <person name="Grigoriev I.V."/>
            <person name="Guerin-Laguette A."/>
            <person name="Yu F."/>
            <person name="Martin F.M."/>
        </authorList>
    </citation>
    <scope>NUCLEOTIDE SEQUENCE</scope>
    <source>
        <strain evidence="2">QP</strain>
    </source>
</reference>